<dbReference type="OrthoDB" id="3787959at2759"/>
<reference evidence="1" key="1">
    <citation type="submission" date="2019-04" db="EMBL/GenBank/DDBJ databases">
        <title>Sequencing of skin fungus with MAO and IRED activity.</title>
        <authorList>
            <person name="Marsaioli A.J."/>
            <person name="Bonatto J.M.C."/>
            <person name="Reis Junior O."/>
        </authorList>
    </citation>
    <scope>NUCLEOTIDE SEQUENCE</scope>
    <source>
        <strain evidence="1">28M1</strain>
    </source>
</reference>
<dbReference type="EMBL" id="SWKV01000077">
    <property type="protein sequence ID" value="KAF3033669.1"/>
    <property type="molecule type" value="Genomic_DNA"/>
</dbReference>
<evidence type="ECO:0000313" key="2">
    <source>
        <dbReference type="Proteomes" id="UP000758155"/>
    </source>
</evidence>
<accession>A0A9P4WJ51</accession>
<dbReference type="PANTHER" id="PTHR10622:SF10">
    <property type="entry name" value="HET DOMAIN-CONTAINING PROTEIN"/>
    <property type="match status" value="1"/>
</dbReference>
<keyword evidence="2" id="KW-1185">Reference proteome</keyword>
<dbReference type="AlphaFoldDB" id="A0A9P4WJ51"/>
<protein>
    <submittedName>
        <fullName evidence="1">Uncharacterized protein</fullName>
    </submittedName>
</protein>
<evidence type="ECO:0000313" key="1">
    <source>
        <dbReference type="EMBL" id="KAF3033669.1"/>
    </source>
</evidence>
<organism evidence="1 2">
    <name type="scientific">Didymella heteroderae</name>
    <dbReference type="NCBI Taxonomy" id="1769908"/>
    <lineage>
        <taxon>Eukaryota</taxon>
        <taxon>Fungi</taxon>
        <taxon>Dikarya</taxon>
        <taxon>Ascomycota</taxon>
        <taxon>Pezizomycotina</taxon>
        <taxon>Dothideomycetes</taxon>
        <taxon>Pleosporomycetidae</taxon>
        <taxon>Pleosporales</taxon>
        <taxon>Pleosporineae</taxon>
        <taxon>Didymellaceae</taxon>
        <taxon>Didymella</taxon>
    </lineage>
</organism>
<sequence>MAILLEEITGIDRYALSGHDLEELSVAKRMSWASRRTTTRPEDMAYCLFGLFDINLPPLYGEGSRAFRRLQEEIINQADDHSRSVEPGRDIWTFSHPHLTPF</sequence>
<comment type="caution">
    <text evidence="1">The sequence shown here is derived from an EMBL/GenBank/DDBJ whole genome shotgun (WGS) entry which is preliminary data.</text>
</comment>
<dbReference type="PANTHER" id="PTHR10622">
    <property type="entry name" value="HET DOMAIN-CONTAINING PROTEIN"/>
    <property type="match status" value="1"/>
</dbReference>
<dbReference type="Proteomes" id="UP000758155">
    <property type="component" value="Unassembled WGS sequence"/>
</dbReference>
<name>A0A9P4WJ51_9PLEO</name>
<proteinExistence type="predicted"/>
<gene>
    <name evidence="1" type="ORF">E8E12_000649</name>
</gene>